<reference evidence="2 3" key="1">
    <citation type="submission" date="2019-04" db="EMBL/GenBank/DDBJ databases">
        <title>Pedobacter sp. AR-3-17 sp. nov., isolated from Arctic soil.</title>
        <authorList>
            <person name="Dahal R.H."/>
            <person name="Kim D.-U."/>
        </authorList>
    </citation>
    <scope>NUCLEOTIDE SEQUENCE [LARGE SCALE GENOMIC DNA]</scope>
    <source>
        <strain evidence="2 3">AR-3-17</strain>
    </source>
</reference>
<accession>A0A4U1BW70</accession>
<keyword evidence="3" id="KW-1185">Reference proteome</keyword>
<dbReference type="AlphaFoldDB" id="A0A4U1BW70"/>
<keyword evidence="1" id="KW-0732">Signal</keyword>
<dbReference type="Proteomes" id="UP000308181">
    <property type="component" value="Unassembled WGS sequence"/>
</dbReference>
<name>A0A4U1BW70_9SPHI</name>
<protein>
    <submittedName>
        <fullName evidence="2">Uncharacterized protein</fullName>
    </submittedName>
</protein>
<proteinExistence type="predicted"/>
<evidence type="ECO:0000313" key="3">
    <source>
        <dbReference type="Proteomes" id="UP000308181"/>
    </source>
</evidence>
<feature type="chain" id="PRO_5020665462" evidence="1">
    <location>
        <begin position="20"/>
        <end position="137"/>
    </location>
</feature>
<dbReference type="EMBL" id="SWBP01000008">
    <property type="protein sequence ID" value="TKB95537.1"/>
    <property type="molecule type" value="Genomic_DNA"/>
</dbReference>
<gene>
    <name evidence="2" type="ORF">FA046_16175</name>
</gene>
<comment type="caution">
    <text evidence="2">The sequence shown here is derived from an EMBL/GenBank/DDBJ whole genome shotgun (WGS) entry which is preliminary data.</text>
</comment>
<organism evidence="2 3">
    <name type="scientific">Pedobacter cryophilus</name>
    <dbReference type="NCBI Taxonomy" id="2571271"/>
    <lineage>
        <taxon>Bacteria</taxon>
        <taxon>Pseudomonadati</taxon>
        <taxon>Bacteroidota</taxon>
        <taxon>Sphingobacteriia</taxon>
        <taxon>Sphingobacteriales</taxon>
        <taxon>Sphingobacteriaceae</taxon>
        <taxon>Pedobacter</taxon>
    </lineage>
</organism>
<dbReference type="RefSeq" id="WP_136827583.1">
    <property type="nucleotide sequence ID" value="NZ_SWBP01000008.1"/>
</dbReference>
<evidence type="ECO:0000256" key="1">
    <source>
        <dbReference type="SAM" id="SignalP"/>
    </source>
</evidence>
<sequence length="137" mass="16142">MKNAFLLITLLFSSIISSAQIEVRESIYIRVDKLEPNQISFHISNGKILGLNIYIKNKYESQTGFATGYFDSNLTLNQKHKLDPSKVITYDQFVELINKDILNVHYYYRIYFIISEAKYDYLTIQVRQIMPPEFNQE</sequence>
<evidence type="ECO:0000313" key="2">
    <source>
        <dbReference type="EMBL" id="TKB95537.1"/>
    </source>
</evidence>
<feature type="signal peptide" evidence="1">
    <location>
        <begin position="1"/>
        <end position="19"/>
    </location>
</feature>